<dbReference type="InterPro" id="IPR016186">
    <property type="entry name" value="C-type_lectin-like/link_sf"/>
</dbReference>
<dbReference type="EMBL" id="JACTAM010001401">
    <property type="protein sequence ID" value="KAI2646380.1"/>
    <property type="molecule type" value="Genomic_DNA"/>
</dbReference>
<gene>
    <name evidence="2" type="ORF">H4Q32_024604</name>
</gene>
<dbReference type="Gene3D" id="3.10.100.10">
    <property type="entry name" value="Mannose-Binding Protein A, subunit A"/>
    <property type="match status" value="1"/>
</dbReference>
<keyword evidence="3" id="KW-1185">Reference proteome</keyword>
<protein>
    <submittedName>
        <fullName evidence="2">Snaclec bothroinsularin subunit alpha</fullName>
    </submittedName>
</protein>
<proteinExistence type="predicted"/>
<dbReference type="Proteomes" id="UP000830375">
    <property type="component" value="Unassembled WGS sequence"/>
</dbReference>
<comment type="caution">
    <text evidence="2">The sequence shown here is derived from an EMBL/GenBank/DDBJ whole genome shotgun (WGS) entry which is preliminary data.</text>
</comment>
<evidence type="ECO:0000256" key="1">
    <source>
        <dbReference type="SAM" id="SignalP"/>
    </source>
</evidence>
<reference evidence="2 3" key="1">
    <citation type="submission" date="2022-01" db="EMBL/GenBank/DDBJ databases">
        <title>A high-quality chromosome-level genome assembly of rohu carp, Labeo rohita.</title>
        <authorList>
            <person name="Arick M.A. II"/>
            <person name="Hsu C.-Y."/>
            <person name="Magbanua Z."/>
            <person name="Pechanova O."/>
            <person name="Grover C."/>
            <person name="Miller E."/>
            <person name="Thrash A."/>
            <person name="Ezzel L."/>
            <person name="Alam S."/>
            <person name="Benzie J."/>
            <person name="Hamilton M."/>
            <person name="Karsi A."/>
            <person name="Lawrence M.L."/>
            <person name="Peterson D.G."/>
        </authorList>
    </citation>
    <scope>NUCLEOTIDE SEQUENCE [LARGE SCALE GENOMIC DNA]</scope>
    <source>
        <strain evidence="3">BAU-BD-2019</strain>
        <tissue evidence="2">Blood</tissue>
    </source>
</reference>
<dbReference type="SUPFAM" id="SSF56436">
    <property type="entry name" value="C-type lectin-like"/>
    <property type="match status" value="1"/>
</dbReference>
<evidence type="ECO:0000313" key="2">
    <source>
        <dbReference type="EMBL" id="KAI2646380.1"/>
    </source>
</evidence>
<dbReference type="InterPro" id="IPR016187">
    <property type="entry name" value="CTDL_fold"/>
</dbReference>
<sequence>MFKSGSISLLLMMLLFGSGNFLTMKKGFAAGRTNVTESCAMPKSCKVYGFTDWYKAGSYFVKYFNKLLNFTDAELKCRATAPGAHLVSVHSKKHNDYSLCMVKKFNPNNLRFWFGTFELFKVKKDRGVKRFINRQSKEK</sequence>
<feature type="chain" id="PRO_5046930314" evidence="1">
    <location>
        <begin position="20"/>
        <end position="139"/>
    </location>
</feature>
<feature type="signal peptide" evidence="1">
    <location>
        <begin position="1"/>
        <end position="19"/>
    </location>
</feature>
<keyword evidence="1" id="KW-0732">Signal</keyword>
<name>A0ABQ8L7I1_LABRO</name>
<evidence type="ECO:0000313" key="3">
    <source>
        <dbReference type="Proteomes" id="UP000830375"/>
    </source>
</evidence>
<accession>A0ABQ8L7I1</accession>
<organism evidence="2 3">
    <name type="scientific">Labeo rohita</name>
    <name type="common">Indian major carp</name>
    <name type="synonym">Cyprinus rohita</name>
    <dbReference type="NCBI Taxonomy" id="84645"/>
    <lineage>
        <taxon>Eukaryota</taxon>
        <taxon>Metazoa</taxon>
        <taxon>Chordata</taxon>
        <taxon>Craniata</taxon>
        <taxon>Vertebrata</taxon>
        <taxon>Euteleostomi</taxon>
        <taxon>Actinopterygii</taxon>
        <taxon>Neopterygii</taxon>
        <taxon>Teleostei</taxon>
        <taxon>Ostariophysi</taxon>
        <taxon>Cypriniformes</taxon>
        <taxon>Cyprinidae</taxon>
        <taxon>Labeoninae</taxon>
        <taxon>Labeonini</taxon>
        <taxon>Labeo</taxon>
    </lineage>
</organism>